<keyword evidence="7 8" id="KW-0012">Acyltransferase</keyword>
<evidence type="ECO:0000256" key="5">
    <source>
        <dbReference type="ARBA" id="ARBA00022989"/>
    </source>
</evidence>
<feature type="domain" description="CN hydrolase" evidence="10">
    <location>
        <begin position="241"/>
        <end position="486"/>
    </location>
</feature>
<feature type="region of interest" description="Disordered" evidence="9">
    <location>
        <begin position="1"/>
        <end position="22"/>
    </location>
</feature>
<dbReference type="EMBL" id="JAHWXH010000001">
    <property type="protein sequence ID" value="MDS0244594.1"/>
    <property type="molecule type" value="Genomic_DNA"/>
</dbReference>
<comment type="catalytic activity">
    <reaction evidence="8">
        <text>N-terminal S-1,2-diacyl-sn-glyceryl-L-cysteinyl-[lipoprotein] + a glycerophospholipid = N-acyl-S-1,2-diacyl-sn-glyceryl-L-cysteinyl-[lipoprotein] + a 2-acyl-sn-glycero-3-phospholipid + H(+)</text>
        <dbReference type="Rhea" id="RHEA:48228"/>
        <dbReference type="Rhea" id="RHEA-COMP:14681"/>
        <dbReference type="Rhea" id="RHEA-COMP:14684"/>
        <dbReference type="ChEBI" id="CHEBI:15378"/>
        <dbReference type="ChEBI" id="CHEBI:136912"/>
        <dbReference type="ChEBI" id="CHEBI:140656"/>
        <dbReference type="ChEBI" id="CHEBI:140657"/>
        <dbReference type="ChEBI" id="CHEBI:140660"/>
        <dbReference type="EC" id="2.3.1.269"/>
    </reaction>
</comment>
<sequence>MPTTLPPPAPAAAPERGTPQRAPSWSMPLWAAVAAAAAAGVFLDVASAPVGWWPLAFVSVTVALLSLIGRSIGGALLVGTVFGTVFYTAHLVWVGEFLGPVPWLALAGLEAILFGVGAVPIALAYRWTARHRPRGAVQLLAVPLLVGGLWAVREVVMGAWPYSGFPWARVGMTQVGGPFVEVASWTGVTGLSFLIVMVCAAVVQWLRAGGFRFARGLLPVGVVAVLLAVMPQFPTTAAGAFRVGWVQGNGPTGYFDVKAPGDVLAAQTSATSPLYGQPMDLLAWPEGGVDADPLSDPAAAAALDRVVKAARAPLLMNAATTRGGDVFNTSLLWTADPADRQWHDKVNPVPFGEYVPDRWFYELIVPDLVGLIQREYTPGTNPPLVQVGDVGVGLAICFDVIYDTVIWDGAQQGAQMFVFQTNNADFRGTDENLQQLAFARMRAIETGRAVVNVSTVGTSQVIAPDGTTLDSIGVDTSGAAVSTVPLRTGLTPSIVLGPWLTGFIVLASGVALAAAGFSHRARTRSGDTNHPTGRRSLR</sequence>
<dbReference type="GeneID" id="301457179"/>
<comment type="caution">
    <text evidence="11">The sequence shown here is derived from an EMBL/GenBank/DDBJ whole genome shotgun (WGS) entry which is preliminary data.</text>
</comment>
<dbReference type="PANTHER" id="PTHR38686:SF1">
    <property type="entry name" value="APOLIPOPROTEIN N-ACYLTRANSFERASE"/>
    <property type="match status" value="1"/>
</dbReference>
<dbReference type="GO" id="GO:0005886">
    <property type="term" value="C:plasma membrane"/>
    <property type="evidence" value="ECO:0007669"/>
    <property type="project" value="UniProtKB-SubCell"/>
</dbReference>
<keyword evidence="5 8" id="KW-1133">Transmembrane helix</keyword>
<feature type="transmembrane region" description="Helical" evidence="8">
    <location>
        <begin position="101"/>
        <end position="125"/>
    </location>
</feature>
<comment type="subcellular location">
    <subcellularLocation>
        <location evidence="1 8">Cell membrane</location>
        <topology evidence="1 8">Multi-pass membrane protein</topology>
    </subcellularLocation>
</comment>
<dbReference type="Pfam" id="PF20154">
    <property type="entry name" value="LNT_N"/>
    <property type="match status" value="1"/>
</dbReference>
<evidence type="ECO:0000313" key="12">
    <source>
        <dbReference type="Proteomes" id="UP001183582"/>
    </source>
</evidence>
<name>A0AAJ2HHP4_9MICO</name>
<feature type="transmembrane region" description="Helical" evidence="8">
    <location>
        <begin position="182"/>
        <end position="206"/>
    </location>
</feature>
<dbReference type="Gene3D" id="3.60.110.10">
    <property type="entry name" value="Carbon-nitrogen hydrolase"/>
    <property type="match status" value="1"/>
</dbReference>
<gene>
    <name evidence="8 11" type="primary">lnt</name>
    <name evidence="11" type="ORF">KZC50_03085</name>
</gene>
<dbReference type="InterPro" id="IPR036526">
    <property type="entry name" value="C-N_Hydrolase_sf"/>
</dbReference>
<comment type="similarity">
    <text evidence="8">Belongs to the CN hydrolase family. Apolipoprotein N-acyltransferase subfamily.</text>
</comment>
<keyword evidence="4 8" id="KW-0812">Transmembrane</keyword>
<proteinExistence type="inferred from homology"/>
<evidence type="ECO:0000256" key="7">
    <source>
        <dbReference type="ARBA" id="ARBA00023315"/>
    </source>
</evidence>
<evidence type="ECO:0000256" key="9">
    <source>
        <dbReference type="SAM" id="MobiDB-lite"/>
    </source>
</evidence>
<comment type="pathway">
    <text evidence="8">Protein modification; lipoprotein biosynthesis (N-acyl transfer).</text>
</comment>
<dbReference type="InterPro" id="IPR003010">
    <property type="entry name" value="C-N_Hydrolase"/>
</dbReference>
<keyword evidence="6 8" id="KW-0472">Membrane</keyword>
<dbReference type="EC" id="2.3.1.269" evidence="8"/>
<keyword evidence="3 8" id="KW-0808">Transferase</keyword>
<dbReference type="CDD" id="cd07571">
    <property type="entry name" value="ALP_N-acyl_transferase"/>
    <property type="match status" value="1"/>
</dbReference>
<evidence type="ECO:0000256" key="2">
    <source>
        <dbReference type="ARBA" id="ARBA00022475"/>
    </source>
</evidence>
<dbReference type="PROSITE" id="PS50263">
    <property type="entry name" value="CN_HYDROLASE"/>
    <property type="match status" value="1"/>
</dbReference>
<feature type="transmembrane region" description="Helical" evidence="8">
    <location>
        <begin position="137"/>
        <end position="162"/>
    </location>
</feature>
<evidence type="ECO:0000259" key="10">
    <source>
        <dbReference type="PROSITE" id="PS50263"/>
    </source>
</evidence>
<accession>A0AAJ2HHP4</accession>
<dbReference type="Proteomes" id="UP001183582">
    <property type="component" value="Unassembled WGS sequence"/>
</dbReference>
<evidence type="ECO:0000256" key="4">
    <source>
        <dbReference type="ARBA" id="ARBA00022692"/>
    </source>
</evidence>
<dbReference type="NCBIfam" id="TIGR00546">
    <property type="entry name" value="lnt"/>
    <property type="match status" value="1"/>
</dbReference>
<dbReference type="HAMAP" id="MF_01148">
    <property type="entry name" value="Lnt"/>
    <property type="match status" value="1"/>
</dbReference>
<dbReference type="InterPro" id="IPR004563">
    <property type="entry name" value="Apolipo_AcylTrfase"/>
</dbReference>
<keyword evidence="2 8" id="KW-1003">Cell membrane</keyword>
<dbReference type="GO" id="GO:0016410">
    <property type="term" value="F:N-acyltransferase activity"/>
    <property type="evidence" value="ECO:0007669"/>
    <property type="project" value="UniProtKB-UniRule"/>
</dbReference>
<dbReference type="GO" id="GO:0042158">
    <property type="term" value="P:lipoprotein biosynthetic process"/>
    <property type="evidence" value="ECO:0007669"/>
    <property type="project" value="UniProtKB-UniRule"/>
</dbReference>
<dbReference type="SUPFAM" id="SSF56317">
    <property type="entry name" value="Carbon-nitrogen hydrolase"/>
    <property type="match status" value="1"/>
</dbReference>
<evidence type="ECO:0000313" key="11">
    <source>
        <dbReference type="EMBL" id="MDS0244594.1"/>
    </source>
</evidence>
<dbReference type="PANTHER" id="PTHR38686">
    <property type="entry name" value="APOLIPOPROTEIN N-ACYLTRANSFERASE"/>
    <property type="match status" value="1"/>
</dbReference>
<feature type="transmembrane region" description="Helical" evidence="8">
    <location>
        <begin position="75"/>
        <end position="95"/>
    </location>
</feature>
<feature type="compositionally biased region" description="Pro residues" evidence="9">
    <location>
        <begin position="1"/>
        <end position="11"/>
    </location>
</feature>
<dbReference type="AlphaFoldDB" id="A0AAJ2HHP4"/>
<reference evidence="11 12" key="1">
    <citation type="submission" date="2021-06" db="EMBL/GenBank/DDBJ databases">
        <title>Genome-based taxonomic framework of Microbacterium strains isolated from marine environment, the description of four new species and reclassification of four preexisting species.</title>
        <authorList>
            <person name="Lee S.D."/>
            <person name="Kim S.-M."/>
            <person name="Byeon Y.-S."/>
            <person name="Yang H.L."/>
            <person name="Kim I.S."/>
        </authorList>
    </citation>
    <scope>NUCLEOTIDE SEQUENCE [LARGE SCALE GENOMIC DNA]</scope>
    <source>
        <strain evidence="11 12">KACC 20514</strain>
    </source>
</reference>
<evidence type="ECO:0000256" key="8">
    <source>
        <dbReference type="HAMAP-Rule" id="MF_01148"/>
    </source>
</evidence>
<feature type="transmembrane region" description="Helical" evidence="8">
    <location>
        <begin position="496"/>
        <end position="517"/>
    </location>
</feature>
<comment type="function">
    <text evidence="8">Catalyzes the phospholipid dependent N-acylation of the N-terminal cysteine of apolipoprotein, the last step in lipoprotein maturation.</text>
</comment>
<protein>
    <recommendedName>
        <fullName evidence="8">Apolipoprotein N-acyltransferase</fullName>
        <shortName evidence="8">ALP N-acyltransferase</shortName>
        <ecNumber evidence="8">2.3.1.269</ecNumber>
    </recommendedName>
</protein>
<evidence type="ECO:0000256" key="1">
    <source>
        <dbReference type="ARBA" id="ARBA00004651"/>
    </source>
</evidence>
<evidence type="ECO:0000256" key="6">
    <source>
        <dbReference type="ARBA" id="ARBA00023136"/>
    </source>
</evidence>
<evidence type="ECO:0000256" key="3">
    <source>
        <dbReference type="ARBA" id="ARBA00022679"/>
    </source>
</evidence>
<dbReference type="RefSeq" id="WP_310890585.1">
    <property type="nucleotide sequence ID" value="NZ_BAAAGR010000001.1"/>
</dbReference>
<feature type="transmembrane region" description="Helical" evidence="8">
    <location>
        <begin position="51"/>
        <end position="68"/>
    </location>
</feature>
<organism evidence="11 12">
    <name type="scientific">Microbacterium aurantiacum</name>
    <dbReference type="NCBI Taxonomy" id="162393"/>
    <lineage>
        <taxon>Bacteria</taxon>
        <taxon>Bacillati</taxon>
        <taxon>Actinomycetota</taxon>
        <taxon>Actinomycetes</taxon>
        <taxon>Micrococcales</taxon>
        <taxon>Microbacteriaceae</taxon>
        <taxon>Microbacterium</taxon>
    </lineage>
</organism>
<dbReference type="Pfam" id="PF00795">
    <property type="entry name" value="CN_hydrolase"/>
    <property type="match status" value="1"/>
</dbReference>
<dbReference type="InterPro" id="IPR045378">
    <property type="entry name" value="LNT_N"/>
</dbReference>
<feature type="transmembrane region" description="Helical" evidence="8">
    <location>
        <begin position="213"/>
        <end position="233"/>
    </location>
</feature>